<accession>A0A236MVW2</accession>
<dbReference type="EMBL" id="AASDBN010000086">
    <property type="protein sequence ID" value="EFB1700534.1"/>
    <property type="molecule type" value="Genomic_DNA"/>
</dbReference>
<dbReference type="EMBL" id="DADUEU010000027">
    <property type="protein sequence ID" value="HBB1574900.1"/>
    <property type="molecule type" value="Genomic_DNA"/>
</dbReference>
<dbReference type="EMBL" id="JAOVKC010000010">
    <property type="protein sequence ID" value="MCV5622181.1"/>
    <property type="molecule type" value="Genomic_DNA"/>
</dbReference>
<evidence type="ECO:0000313" key="17">
    <source>
        <dbReference type="Proteomes" id="UP000271175"/>
    </source>
</evidence>
<dbReference type="Proteomes" id="UP000528504">
    <property type="component" value="Unassembled WGS sequence"/>
</dbReference>
<reference evidence="11" key="4">
    <citation type="journal article" date="2018" name="Genome Biol.">
        <title>SKESA: strategic k-mer extension for scrupulous assemblies.</title>
        <authorList>
            <person name="Souvorov A."/>
            <person name="Agarwala R."/>
            <person name="Lipman D.J."/>
        </authorList>
    </citation>
    <scope>NUCLEOTIDE SEQUENCE</scope>
    <source>
        <strain evidence="11">Escherichia coli</strain>
        <strain evidence="10">SJP41</strain>
    </source>
</reference>
<dbReference type="EMBL" id="JASMQD010000002">
    <property type="protein sequence ID" value="MDK2698083.1"/>
    <property type="molecule type" value="Genomic_DNA"/>
</dbReference>
<evidence type="ECO:0000313" key="18">
    <source>
        <dbReference type="Proteomes" id="UP000460351"/>
    </source>
</evidence>
<geneLocation type="plasmid" evidence="3">
    <name>pEC5207</name>
</geneLocation>
<protein>
    <recommendedName>
        <fullName evidence="2">ParB/Spo0J HTH domain-containing protein</fullName>
    </recommendedName>
</protein>
<evidence type="ECO:0000313" key="7">
    <source>
        <dbReference type="EMBL" id="EFH6168552.1"/>
    </source>
</evidence>
<evidence type="ECO:0000313" key="14">
    <source>
        <dbReference type="EMBL" id="MIB63326.1"/>
    </source>
</evidence>
<dbReference type="Proteomes" id="UP000537181">
    <property type="component" value="Unassembled WGS sequence"/>
</dbReference>
<dbReference type="Proteomes" id="UP001223829">
    <property type="component" value="Unassembled WGS sequence"/>
</dbReference>
<evidence type="ECO:0000313" key="11">
    <source>
        <dbReference type="EMBL" id="HBB1574900.1"/>
    </source>
</evidence>
<dbReference type="Proteomes" id="UP000234238">
    <property type="component" value="Plasmid p14EC029b"/>
</dbReference>
<geneLocation type="plasmid" evidence="5">
    <name>p14EC029b</name>
</geneLocation>
<evidence type="ECO:0000313" key="21">
    <source>
        <dbReference type="Proteomes" id="UP000533284"/>
    </source>
</evidence>
<dbReference type="Proteomes" id="UP000530628">
    <property type="component" value="Unassembled WGS sequence"/>
</dbReference>
<dbReference type="Pfam" id="PF17762">
    <property type="entry name" value="HTH_ParB"/>
    <property type="match status" value="1"/>
</dbReference>
<dbReference type="Proteomes" id="UP000533284">
    <property type="component" value="Unassembled WGS sequence"/>
</dbReference>
<dbReference type="PATRIC" id="fig|562.7997.peg.2849"/>
<dbReference type="GeneID" id="91975326"/>
<accession>A0A0B1MWD2</accession>
<evidence type="ECO:0000313" key="15">
    <source>
        <dbReference type="EMBL" id="MQS30836.1"/>
    </source>
</evidence>
<geneLocation type="plasmid" evidence="16">
    <name>p14ec029b</name>
</geneLocation>
<evidence type="ECO:0000259" key="2">
    <source>
        <dbReference type="Pfam" id="PF17762"/>
    </source>
</evidence>
<reference evidence="13" key="9">
    <citation type="submission" date="2023-05" db="EMBL/GenBank/DDBJ databases">
        <title>Efficient inhibition of multidrug-resistant Escherichia coli by a new antibiotic combination.</title>
        <authorList>
            <person name="Lin T."/>
        </authorList>
    </citation>
    <scope>NUCLEOTIDE SEQUENCE</scope>
    <source>
        <strain evidence="13">YmmD45</strain>
    </source>
</reference>
<feature type="region of interest" description="Disordered" evidence="1">
    <location>
        <begin position="219"/>
        <end position="239"/>
    </location>
</feature>
<dbReference type="AlphaFoldDB" id="A0A0B1MWD2"/>
<dbReference type="InterPro" id="IPR041468">
    <property type="entry name" value="HTH_ParB/Spo0J"/>
</dbReference>
<dbReference type="EMBL" id="DADPIR010000070">
    <property type="protein sequence ID" value="HAZ7494735.1"/>
    <property type="molecule type" value="Genomic_DNA"/>
</dbReference>
<sequence>MNNSKHTVIEVDTNLVEIEKGFNPREAVIGDLCYEQEPVKSMIVSIKQAFKEGRQVDMIKVVKRKGKYLVRQGHTRFHGLKLAISEGANIPKLSVILIDYKNEIEEYLENLDGNRSNGLNPVGQAHALAHAVSLGYSVEELAMRYQRSTTAIRNMLKILDMPLELQRLISLNLIKKTLAIEIMLKYSNDHKMVLKHIEGFLPGVKNIETTTSKIVGIPEHNAAGAGPDTLNKGGPEKKNSAVTRKTLGIKRLSHKKTERLKSEFLELVESTHTESITNTQTELKFGRDSAHLFKNVNSNNVIFSNDGVQIILNDEKLNILLSLLNDENTAIIVSKPKLEELLEIRDLLKEY</sequence>
<reference evidence="12" key="10">
    <citation type="submission" date="2023-06" db="EMBL/GenBank/DDBJ databases">
        <title>Deciphering the underlying mechanisms mediating the transmission of blaNDM gene from human to animals in China.</title>
        <authorList>
            <person name="Chen K."/>
            <person name="Chen S."/>
        </authorList>
    </citation>
    <scope>NUCLEOTIDE SEQUENCE</scope>
    <source>
        <strain evidence="12">1199</strain>
    </source>
</reference>
<organism evidence="11">
    <name type="scientific">Escherichia coli</name>
    <dbReference type="NCBI Taxonomy" id="562"/>
    <lineage>
        <taxon>Bacteria</taxon>
        <taxon>Pseudomonadati</taxon>
        <taxon>Pseudomonadota</taxon>
        <taxon>Gammaproteobacteria</taxon>
        <taxon>Enterobacterales</taxon>
        <taxon>Enterobacteriaceae</taxon>
        <taxon>Escherichia</taxon>
    </lineage>
</organism>
<dbReference type="EMBL" id="KY924928">
    <property type="protein sequence ID" value="ASF81789.1"/>
    <property type="molecule type" value="Genomic_DNA"/>
</dbReference>
<name>A0A0B1MWD2_ECOLX</name>
<evidence type="ECO:0000256" key="1">
    <source>
        <dbReference type="SAM" id="MobiDB-lite"/>
    </source>
</evidence>
<dbReference type="EMBL" id="AASWKX010000075">
    <property type="protein sequence ID" value="EFH6168552.1"/>
    <property type="molecule type" value="Genomic_DNA"/>
</dbReference>
<dbReference type="Proteomes" id="UP000460351">
    <property type="component" value="Unassembled WGS sequence"/>
</dbReference>
<evidence type="ECO:0000313" key="3">
    <source>
        <dbReference type="EMBL" id="ALF34755.1"/>
    </source>
</evidence>
<dbReference type="EMBL" id="SQQU01000013">
    <property type="protein sequence ID" value="MQS30836.1"/>
    <property type="molecule type" value="Genomic_DNA"/>
</dbReference>
<reference evidence="7 22" key="7">
    <citation type="submission" date="2019-12" db="EMBL/GenBank/DDBJ databases">
        <authorList>
            <consortium name="NARMS: The National Antimicrobial Resistance Monitoring System"/>
        </authorList>
    </citation>
    <scope>NUCLEOTIDE SEQUENCE [LARGE SCALE GENOMIC DNA]</scope>
    <source>
        <strain evidence="14 17">CVM N17EC0276</strain>
        <strain evidence="7 22">CVM N19EC0596</strain>
    </source>
</reference>
<dbReference type="Gene3D" id="1.10.10.2830">
    <property type="match status" value="1"/>
</dbReference>
<evidence type="ECO:0000313" key="9">
    <source>
        <dbReference type="EMBL" id="EFM0518068.1"/>
    </source>
</evidence>
<gene>
    <name evidence="9" type="ORF">CF22_004126</name>
    <name evidence="5" type="ORF">CR538_27630</name>
    <name evidence="14" type="ORF">D9E49_23515</name>
    <name evidence="15" type="ORF">E4K51_11740</name>
    <name evidence="6" type="ORF">FJQ40_24780</name>
    <name evidence="7" type="ORF">GAJ12_26575</name>
    <name evidence="8" type="ORF">GNW61_23825</name>
    <name evidence="11" type="ORF">J0541_003880</name>
    <name evidence="10" type="ORF">J8F57_005056</name>
    <name evidence="12" type="ORF">OFN31_10385</name>
    <name evidence="13" type="ORF">QO046_27900</name>
</gene>
<evidence type="ECO:0000313" key="8">
    <source>
        <dbReference type="EMBL" id="EFH6651724.1"/>
    </source>
</evidence>
<evidence type="ECO:0000313" key="22">
    <source>
        <dbReference type="Proteomes" id="UP000537181"/>
    </source>
</evidence>
<evidence type="ECO:0000313" key="5">
    <source>
        <dbReference type="EMBL" id="AUK04057.1"/>
    </source>
</evidence>
<evidence type="ECO:0000313" key="6">
    <source>
        <dbReference type="EMBL" id="EFB1700534.1"/>
    </source>
</evidence>
<dbReference type="EMBL" id="AASWOY010000095">
    <property type="protein sequence ID" value="EFH6651724.1"/>
    <property type="molecule type" value="Genomic_DNA"/>
</dbReference>
<dbReference type="EMBL" id="AATJQG010000027">
    <property type="protein sequence ID" value="EFM0518068.1"/>
    <property type="molecule type" value="Genomic_DNA"/>
</dbReference>
<reference evidence="11" key="8">
    <citation type="submission" date="2021-03" db="EMBL/GenBank/DDBJ databases">
        <authorList>
            <consortium name="NCBI Pathogen Detection Project"/>
        </authorList>
    </citation>
    <scope>NUCLEOTIDE SEQUENCE</scope>
    <source>
        <strain evidence="11">Escherichia coli</strain>
        <strain evidence="10">SJP41</strain>
    </source>
</reference>
<dbReference type="EMBL" id="KT347600">
    <property type="protein sequence ID" value="ALF34755.1"/>
    <property type="molecule type" value="Genomic_DNA"/>
</dbReference>
<keyword evidence="3" id="KW-0614">Plasmid</keyword>
<dbReference type="Proteomes" id="UP000271175">
    <property type="component" value="Unassembled WGS sequence"/>
</dbReference>
<reference evidence="4" key="2">
    <citation type="journal article" date="2017" name="MBio">
        <title>Novel Plasmid-Mediated Colistin Resistance Gene mcr-3 in Escherichia coli.</title>
        <authorList>
            <person name="Yin W."/>
            <person name="Li H."/>
            <person name="Shen Y."/>
            <person name="Liu Z."/>
            <person name="Wang S."/>
            <person name="Shen Z."/>
            <person name="Zhang R."/>
            <person name="Walsh T."/>
            <person name="Shen J."/>
            <person name="Wang Y."/>
        </authorList>
    </citation>
    <scope>NUCLEOTIDE SEQUENCE</scope>
    <source>
        <strain evidence="4">WJ1</strain>
        <plasmid evidence="4">pWJ1</plasmid>
    </source>
</reference>
<dbReference type="Proteomes" id="UP000870292">
    <property type="component" value="Unassembled WGS sequence"/>
</dbReference>
<feature type="domain" description="ParB/Spo0J HTH" evidence="2">
    <location>
        <begin position="119"/>
        <end position="197"/>
    </location>
</feature>
<evidence type="ECO:0000313" key="12">
    <source>
        <dbReference type="EMBL" id="MCV5622181.1"/>
    </source>
</evidence>
<reference evidence="5 16" key="3">
    <citation type="submission" date="2017-10" db="EMBL/GenBank/DDBJ databases">
        <title>mcr-1 positive E.coli isolates in China.</title>
        <authorList>
            <person name="Li B."/>
            <person name="Wang X."/>
        </authorList>
    </citation>
    <scope>NUCLEOTIDE SEQUENCE [LARGE SCALE GENOMIC DNA]</scope>
    <source>
        <strain evidence="5 16">14EC029</strain>
        <plasmid evidence="16">p14ec029b</plasmid>
        <plasmid evidence="5">p14EC029b</plasmid>
    </source>
</reference>
<dbReference type="RefSeq" id="WP_001065779.1">
    <property type="nucleotide sequence ID" value="NZ_AP026962.1"/>
</dbReference>
<dbReference type="EMBL" id="CP024143">
    <property type="protein sequence ID" value="AUK04057.1"/>
    <property type="molecule type" value="Genomic_DNA"/>
</dbReference>
<evidence type="ECO:0000313" key="10">
    <source>
        <dbReference type="EMBL" id="HAZ7494735.1"/>
    </source>
</evidence>
<dbReference type="EMBL" id="ROAL01000031">
    <property type="protein sequence ID" value="MIB63326.1"/>
    <property type="molecule type" value="Genomic_DNA"/>
</dbReference>
<evidence type="ECO:0000313" key="16">
    <source>
        <dbReference type="Proteomes" id="UP000234238"/>
    </source>
</evidence>
<evidence type="ECO:0000313" key="4">
    <source>
        <dbReference type="EMBL" id="ASF81789.1"/>
    </source>
</evidence>
<reference evidence="3" key="1">
    <citation type="journal article" date="2015" name="Front. Microbiol.">
        <title>Prevalence of extended-spectrum cephalosporin-resistant in a farrowing farm: ST1121 clone harboring IncHI2 plasmid contributes to the dissemination of.</title>
        <authorList>
            <person name="Deng H."/>
            <person name="Si H.B."/>
            <person name="Zeng S.Y."/>
            <person name="Sun J."/>
            <person name="Fang L.X."/>
            <person name="Yang R.S."/>
            <person name="Liu Y.H."/>
            <person name="Liao X.P."/>
        </authorList>
    </citation>
    <scope>NUCLEOTIDE SEQUENCE</scope>
    <source>
        <strain evidence="3">EC5207</strain>
        <plasmid evidence="3">pEC5207</plasmid>
    </source>
</reference>
<dbReference type="SUPFAM" id="SSF109709">
    <property type="entry name" value="KorB DNA-binding domain-like"/>
    <property type="match status" value="1"/>
</dbReference>
<geneLocation type="plasmid" evidence="4">
    <name>pWJ1</name>
</geneLocation>
<dbReference type="Proteomes" id="UP000868636">
    <property type="component" value="Unassembled WGS sequence"/>
</dbReference>
<dbReference type="Proteomes" id="UP001208624">
    <property type="component" value="Unassembled WGS sequence"/>
</dbReference>
<reference evidence="15 18" key="5">
    <citation type="journal article" date="2019" name="Microorganisms">
        <title>Characteristics of Carbapenem-Resistant and Colistin-Resistant Escherichia coli Co-Producing NDM-1 and MCR-1 from Pig Farms in China.</title>
        <authorList>
            <person name="Peng Z."/>
            <person name="Li X."/>
            <person name="Hu Z."/>
            <person name="Li Z."/>
            <person name="Lv Y."/>
            <person name="Lei M."/>
            <person name="Wu B."/>
            <person name="Chen H."/>
            <person name="Wang X."/>
        </authorList>
    </citation>
    <scope>NUCLEOTIDE SEQUENCE [LARGE SCALE GENOMIC DNA]</scope>
    <source>
        <strain evidence="15 18">RXD010</strain>
    </source>
</reference>
<evidence type="ECO:0000313" key="19">
    <source>
        <dbReference type="Proteomes" id="UP000528504"/>
    </source>
</evidence>
<proteinExistence type="predicted"/>
<reference evidence="8 20" key="6">
    <citation type="submission" date="2019-11" db="EMBL/GenBank/DDBJ databases">
        <authorList>
            <consortium name="GenomeTrakr network: Whole genome sequencing for foodborne pathogen traceback"/>
        </authorList>
    </citation>
    <scope>NUCLEOTIDE SEQUENCE [LARGE SCALE GENOMIC DNA]</scope>
    <source>
        <strain evidence="9 19">AZ-TG60901</strain>
        <strain evidence="6 21">PSU-1847</strain>
        <strain evidence="8 20">PSU-2072</strain>
    </source>
</reference>
<evidence type="ECO:0000313" key="13">
    <source>
        <dbReference type="EMBL" id="MDK2698083.1"/>
    </source>
</evidence>
<evidence type="ECO:0000313" key="20">
    <source>
        <dbReference type="Proteomes" id="UP000530628"/>
    </source>
</evidence>